<dbReference type="EMBL" id="MU866211">
    <property type="protein sequence ID" value="KAK4176032.1"/>
    <property type="molecule type" value="Genomic_DNA"/>
</dbReference>
<name>A0AAN7A887_9PEZI</name>
<keyword evidence="1" id="KW-0812">Transmembrane</keyword>
<gene>
    <name evidence="2" type="ORF">QBC36DRAFT_14644</name>
</gene>
<protein>
    <submittedName>
        <fullName evidence="2">Uncharacterized protein</fullName>
    </submittedName>
</protein>
<evidence type="ECO:0000256" key="1">
    <source>
        <dbReference type="SAM" id="Phobius"/>
    </source>
</evidence>
<reference evidence="2" key="1">
    <citation type="journal article" date="2023" name="Mol. Phylogenet. Evol.">
        <title>Genome-scale phylogeny and comparative genomics of the fungal order Sordariales.</title>
        <authorList>
            <person name="Hensen N."/>
            <person name="Bonometti L."/>
            <person name="Westerberg I."/>
            <person name="Brannstrom I.O."/>
            <person name="Guillou S."/>
            <person name="Cros-Aarteil S."/>
            <person name="Calhoun S."/>
            <person name="Haridas S."/>
            <person name="Kuo A."/>
            <person name="Mondo S."/>
            <person name="Pangilinan J."/>
            <person name="Riley R."/>
            <person name="LaButti K."/>
            <person name="Andreopoulos B."/>
            <person name="Lipzen A."/>
            <person name="Chen C."/>
            <person name="Yan M."/>
            <person name="Daum C."/>
            <person name="Ng V."/>
            <person name="Clum A."/>
            <person name="Steindorff A."/>
            <person name="Ohm R.A."/>
            <person name="Martin F."/>
            <person name="Silar P."/>
            <person name="Natvig D.O."/>
            <person name="Lalanne C."/>
            <person name="Gautier V."/>
            <person name="Ament-Velasquez S.L."/>
            <person name="Kruys A."/>
            <person name="Hutchinson M.I."/>
            <person name="Powell A.J."/>
            <person name="Barry K."/>
            <person name="Miller A.N."/>
            <person name="Grigoriev I.V."/>
            <person name="Debuchy R."/>
            <person name="Gladieux P."/>
            <person name="Hiltunen Thoren M."/>
            <person name="Johannesson H."/>
        </authorList>
    </citation>
    <scope>NUCLEOTIDE SEQUENCE</scope>
    <source>
        <strain evidence="2">CBS 892.96</strain>
    </source>
</reference>
<keyword evidence="3" id="KW-1185">Reference proteome</keyword>
<proteinExistence type="predicted"/>
<feature type="transmembrane region" description="Helical" evidence="1">
    <location>
        <begin position="28"/>
        <end position="47"/>
    </location>
</feature>
<dbReference type="AlphaFoldDB" id="A0AAN7A887"/>
<accession>A0AAN7A887</accession>
<dbReference type="Proteomes" id="UP001302321">
    <property type="component" value="Unassembled WGS sequence"/>
</dbReference>
<reference evidence="2" key="2">
    <citation type="submission" date="2023-05" db="EMBL/GenBank/DDBJ databases">
        <authorList>
            <consortium name="Lawrence Berkeley National Laboratory"/>
            <person name="Steindorff A."/>
            <person name="Hensen N."/>
            <person name="Bonometti L."/>
            <person name="Westerberg I."/>
            <person name="Brannstrom I.O."/>
            <person name="Guillou S."/>
            <person name="Cros-Aarteil S."/>
            <person name="Calhoun S."/>
            <person name="Haridas S."/>
            <person name="Kuo A."/>
            <person name="Mondo S."/>
            <person name="Pangilinan J."/>
            <person name="Riley R."/>
            <person name="Labutti K."/>
            <person name="Andreopoulos B."/>
            <person name="Lipzen A."/>
            <person name="Chen C."/>
            <person name="Yanf M."/>
            <person name="Daum C."/>
            <person name="Ng V."/>
            <person name="Clum A."/>
            <person name="Ohm R."/>
            <person name="Martin F."/>
            <person name="Silar P."/>
            <person name="Natvig D."/>
            <person name="Lalanne C."/>
            <person name="Gautier V."/>
            <person name="Ament-Velasquez S.L."/>
            <person name="Kruys A."/>
            <person name="Hutchinson M.I."/>
            <person name="Powell A.J."/>
            <person name="Barry K."/>
            <person name="Miller A.N."/>
            <person name="Grigoriev I.V."/>
            <person name="Debuchy R."/>
            <person name="Gladieux P."/>
            <person name="Thoren M.H."/>
            <person name="Johannesson H."/>
        </authorList>
    </citation>
    <scope>NUCLEOTIDE SEQUENCE</scope>
    <source>
        <strain evidence="2">CBS 892.96</strain>
    </source>
</reference>
<organism evidence="2 3">
    <name type="scientific">Triangularia setosa</name>
    <dbReference type="NCBI Taxonomy" id="2587417"/>
    <lineage>
        <taxon>Eukaryota</taxon>
        <taxon>Fungi</taxon>
        <taxon>Dikarya</taxon>
        <taxon>Ascomycota</taxon>
        <taxon>Pezizomycotina</taxon>
        <taxon>Sordariomycetes</taxon>
        <taxon>Sordariomycetidae</taxon>
        <taxon>Sordariales</taxon>
        <taxon>Podosporaceae</taxon>
        <taxon>Triangularia</taxon>
    </lineage>
</organism>
<comment type="caution">
    <text evidence="2">The sequence shown here is derived from an EMBL/GenBank/DDBJ whole genome shotgun (WGS) entry which is preliminary data.</text>
</comment>
<keyword evidence="1" id="KW-1133">Transmembrane helix</keyword>
<evidence type="ECO:0000313" key="3">
    <source>
        <dbReference type="Proteomes" id="UP001302321"/>
    </source>
</evidence>
<evidence type="ECO:0000313" key="2">
    <source>
        <dbReference type="EMBL" id="KAK4176032.1"/>
    </source>
</evidence>
<sequence>MVVALLGGSVVVSCLVFSIPRPFLLLTWSGWGSLLLFLIFLCTYVLVQHHTSLPIN</sequence>
<keyword evidence="1" id="KW-0472">Membrane</keyword>